<keyword evidence="4" id="KW-1185">Reference proteome</keyword>
<evidence type="ECO:0000313" key="3">
    <source>
        <dbReference type="EMBL" id="SEQ46765.1"/>
    </source>
</evidence>
<dbReference type="InParanoid" id="A0A1H9G9E0"/>
<feature type="domain" description="TonB C-terminal" evidence="2">
    <location>
        <begin position="88"/>
        <end position="166"/>
    </location>
</feature>
<gene>
    <name evidence="3" type="ORF">SAMN05444359_11093</name>
</gene>
<dbReference type="RefSeq" id="WP_090168115.1">
    <property type="nucleotide sequence ID" value="NZ_FOFB01000010.1"/>
</dbReference>
<dbReference type="Pfam" id="PF03544">
    <property type="entry name" value="TonB_C"/>
    <property type="match status" value="1"/>
</dbReference>
<name>A0A1H9G9E0_9BACT</name>
<dbReference type="STRING" id="478744.SAMN05444359_11093"/>
<dbReference type="AlphaFoldDB" id="A0A1H9G9E0"/>
<dbReference type="InterPro" id="IPR037682">
    <property type="entry name" value="TonB_C"/>
</dbReference>
<evidence type="ECO:0000256" key="1">
    <source>
        <dbReference type="SAM" id="Phobius"/>
    </source>
</evidence>
<proteinExistence type="predicted"/>
<accession>A0A1H9G9E0</accession>
<organism evidence="3 4">
    <name type="scientific">Neolewinella agarilytica</name>
    <dbReference type="NCBI Taxonomy" id="478744"/>
    <lineage>
        <taxon>Bacteria</taxon>
        <taxon>Pseudomonadati</taxon>
        <taxon>Bacteroidota</taxon>
        <taxon>Saprospiria</taxon>
        <taxon>Saprospirales</taxon>
        <taxon>Lewinellaceae</taxon>
        <taxon>Neolewinella</taxon>
    </lineage>
</organism>
<reference evidence="4" key="1">
    <citation type="submission" date="2016-10" db="EMBL/GenBank/DDBJ databases">
        <authorList>
            <person name="Varghese N."/>
            <person name="Submissions S."/>
        </authorList>
    </citation>
    <scope>NUCLEOTIDE SEQUENCE [LARGE SCALE GENOMIC DNA]</scope>
    <source>
        <strain evidence="4">DSM 24740</strain>
    </source>
</reference>
<dbReference type="GO" id="GO:0055085">
    <property type="term" value="P:transmembrane transport"/>
    <property type="evidence" value="ECO:0007669"/>
    <property type="project" value="InterPro"/>
</dbReference>
<keyword evidence="1" id="KW-1133">Transmembrane helix</keyword>
<evidence type="ECO:0000259" key="2">
    <source>
        <dbReference type="Pfam" id="PF03544"/>
    </source>
</evidence>
<keyword evidence="1" id="KW-0472">Membrane</keyword>
<feature type="transmembrane region" description="Helical" evidence="1">
    <location>
        <begin position="7"/>
        <end position="30"/>
    </location>
</feature>
<sequence>MRRSPTLLYLYVSWITGVTLMMLVLVNPYVESWLDDEIYYCPYSYGNIPSGVIAELVNVSPRFTGCPSLPANEECATQHLEDYLYDKVTFPASQYNEGTAGLVVLCIVIKPSGKTGRISLLRDPGHGRGADALRIVREMQANGISWKPATVNGRPVEQRVYIKIRYSNFHWVL</sequence>
<protein>
    <submittedName>
        <fullName evidence="3">TonB protein C-terminal</fullName>
    </submittedName>
</protein>
<dbReference type="SUPFAM" id="SSF74653">
    <property type="entry name" value="TolA/TonB C-terminal domain"/>
    <property type="match status" value="1"/>
</dbReference>
<dbReference type="Gene3D" id="3.30.1150.10">
    <property type="match status" value="1"/>
</dbReference>
<dbReference type="Proteomes" id="UP000199021">
    <property type="component" value="Unassembled WGS sequence"/>
</dbReference>
<dbReference type="EMBL" id="FOFB01000010">
    <property type="protein sequence ID" value="SEQ46765.1"/>
    <property type="molecule type" value="Genomic_DNA"/>
</dbReference>
<evidence type="ECO:0000313" key="4">
    <source>
        <dbReference type="Proteomes" id="UP000199021"/>
    </source>
</evidence>
<keyword evidence="1" id="KW-0812">Transmembrane</keyword>
<dbReference type="OrthoDB" id="1039448at2"/>